<keyword evidence="5" id="KW-0408">Iron</keyword>
<evidence type="ECO:0000256" key="7">
    <source>
        <dbReference type="ARBA" id="ARBA00023291"/>
    </source>
</evidence>
<name>A0A7I9XPZ9_9MYCO</name>
<dbReference type="PANTHER" id="PTHR36923">
    <property type="entry name" value="FERREDOXIN"/>
    <property type="match status" value="1"/>
</dbReference>
<keyword evidence="2" id="KW-0813">Transport</keyword>
<evidence type="ECO:0000256" key="1">
    <source>
        <dbReference type="ARBA" id="ARBA00001927"/>
    </source>
</evidence>
<evidence type="ECO:0000256" key="5">
    <source>
        <dbReference type="ARBA" id="ARBA00023004"/>
    </source>
</evidence>
<dbReference type="SUPFAM" id="SSF54862">
    <property type="entry name" value="4Fe-4S ferredoxins"/>
    <property type="match status" value="1"/>
</dbReference>
<accession>A0A7I9XPZ9</accession>
<organism evidence="9 10">
    <name type="scientific">Mycolicibacter senuensis</name>
    <dbReference type="NCBI Taxonomy" id="386913"/>
    <lineage>
        <taxon>Bacteria</taxon>
        <taxon>Bacillati</taxon>
        <taxon>Actinomycetota</taxon>
        <taxon>Actinomycetes</taxon>
        <taxon>Mycobacteriales</taxon>
        <taxon>Mycobacteriaceae</taxon>
        <taxon>Mycolicibacter</taxon>
    </lineage>
</organism>
<evidence type="ECO:0000259" key="8">
    <source>
        <dbReference type="PROSITE" id="PS51379"/>
    </source>
</evidence>
<evidence type="ECO:0000313" key="10">
    <source>
        <dbReference type="Proteomes" id="UP000465263"/>
    </source>
</evidence>
<keyword evidence="10" id="KW-1185">Reference proteome</keyword>
<comment type="caution">
    <text evidence="9">The sequence shown here is derived from an EMBL/GenBank/DDBJ whole genome shotgun (WGS) entry which is preliminary data.</text>
</comment>
<evidence type="ECO:0000256" key="6">
    <source>
        <dbReference type="ARBA" id="ARBA00023014"/>
    </source>
</evidence>
<protein>
    <submittedName>
        <fullName evidence="9">Ferredoxin</fullName>
    </submittedName>
</protein>
<dbReference type="PROSITE" id="PS51379">
    <property type="entry name" value="4FE4S_FER_2"/>
    <property type="match status" value="1"/>
</dbReference>
<dbReference type="InterPro" id="IPR017896">
    <property type="entry name" value="4Fe4S_Fe-S-bd"/>
</dbReference>
<reference evidence="9 10" key="1">
    <citation type="journal article" date="2019" name="Emerg. Microbes Infect.">
        <title>Comprehensive subspecies identification of 175 nontuberculous mycobacteria species based on 7547 genomic profiles.</title>
        <authorList>
            <person name="Matsumoto Y."/>
            <person name="Kinjo T."/>
            <person name="Motooka D."/>
            <person name="Nabeya D."/>
            <person name="Jung N."/>
            <person name="Uechi K."/>
            <person name="Horii T."/>
            <person name="Iida T."/>
            <person name="Fujita J."/>
            <person name="Nakamura S."/>
        </authorList>
    </citation>
    <scope>NUCLEOTIDE SEQUENCE [LARGE SCALE GENOMIC DNA]</scope>
    <source>
        <strain evidence="9 10">JCM 16017</strain>
    </source>
</reference>
<dbReference type="GO" id="GO:0051538">
    <property type="term" value="F:3 iron, 4 sulfur cluster binding"/>
    <property type="evidence" value="ECO:0007669"/>
    <property type="project" value="UniProtKB-KW"/>
</dbReference>
<dbReference type="InterPro" id="IPR051269">
    <property type="entry name" value="Fe-S_cluster_ET"/>
</dbReference>
<evidence type="ECO:0000256" key="3">
    <source>
        <dbReference type="ARBA" id="ARBA00022723"/>
    </source>
</evidence>
<dbReference type="Pfam" id="PF13459">
    <property type="entry name" value="Fer4_15"/>
    <property type="match status" value="1"/>
</dbReference>
<dbReference type="RefSeq" id="WP_085082101.1">
    <property type="nucleotide sequence ID" value="NZ_BLKV01000002.1"/>
</dbReference>
<comment type="cofactor">
    <cofactor evidence="1">
        <name>[3Fe-4S] cluster</name>
        <dbReference type="ChEBI" id="CHEBI:21137"/>
    </cofactor>
</comment>
<proteinExistence type="predicted"/>
<dbReference type="OrthoDB" id="3215519at2"/>
<sequence>MQVTIDGGRCQGHARCVTICPEVFGMDDQGKGYVLDQDVSDTLKDQVDEAVIACPERAISMEIDD</sequence>
<keyword evidence="3" id="KW-0479">Metal-binding</keyword>
<evidence type="ECO:0000256" key="4">
    <source>
        <dbReference type="ARBA" id="ARBA00022982"/>
    </source>
</evidence>
<keyword evidence="6" id="KW-0411">Iron-sulfur</keyword>
<dbReference type="PANTHER" id="PTHR36923:SF3">
    <property type="entry name" value="FERREDOXIN"/>
    <property type="match status" value="1"/>
</dbReference>
<feature type="domain" description="4Fe-4S ferredoxin-type" evidence="8">
    <location>
        <begin position="1"/>
        <end position="29"/>
    </location>
</feature>
<keyword evidence="7" id="KW-0003">3Fe-4S</keyword>
<dbReference type="AlphaFoldDB" id="A0A7I9XPZ9"/>
<dbReference type="Gene3D" id="3.30.70.20">
    <property type="match status" value="1"/>
</dbReference>
<dbReference type="Proteomes" id="UP000465263">
    <property type="component" value="Unassembled WGS sequence"/>
</dbReference>
<keyword evidence="4" id="KW-0249">Electron transport</keyword>
<dbReference type="EMBL" id="BLKV01000002">
    <property type="protein sequence ID" value="GFG71984.1"/>
    <property type="molecule type" value="Genomic_DNA"/>
</dbReference>
<evidence type="ECO:0000256" key="2">
    <source>
        <dbReference type="ARBA" id="ARBA00022448"/>
    </source>
</evidence>
<evidence type="ECO:0000313" key="9">
    <source>
        <dbReference type="EMBL" id="GFG71984.1"/>
    </source>
</evidence>
<gene>
    <name evidence="9" type="primary">fer</name>
    <name evidence="9" type="ORF">MSEN_37040</name>
</gene>
<dbReference type="GO" id="GO:0046872">
    <property type="term" value="F:metal ion binding"/>
    <property type="evidence" value="ECO:0007669"/>
    <property type="project" value="UniProtKB-KW"/>
</dbReference>